<reference evidence="6" key="1">
    <citation type="submission" date="2007-07" db="EMBL/GenBank/DDBJ databases">
        <title>PCAP assembly of the Caenorhabditis remanei genome.</title>
        <authorList>
            <consortium name="The Caenorhabditis remanei Sequencing Consortium"/>
            <person name="Wilson R.K."/>
        </authorList>
    </citation>
    <scope>NUCLEOTIDE SEQUENCE [LARGE SCALE GENOMIC DNA]</scope>
    <source>
        <strain evidence="6">PB4641</strain>
    </source>
</reference>
<feature type="coiled-coil region" evidence="2">
    <location>
        <begin position="259"/>
        <end position="286"/>
    </location>
</feature>
<keyword evidence="7" id="KW-1185">Reference proteome</keyword>
<dbReference type="STRING" id="31234.E3M502"/>
<protein>
    <recommendedName>
        <fullName evidence="5">Cortactin-binding protein-2 N-terminal domain-containing protein</fullName>
    </recommendedName>
</protein>
<dbReference type="FunCoup" id="E3M502">
    <property type="interactions" value="295"/>
</dbReference>
<evidence type="ECO:0000259" key="5">
    <source>
        <dbReference type="Pfam" id="PF09727"/>
    </source>
</evidence>
<feature type="compositionally biased region" description="Polar residues" evidence="3">
    <location>
        <begin position="421"/>
        <end position="430"/>
    </location>
</feature>
<evidence type="ECO:0000256" key="4">
    <source>
        <dbReference type="SAM" id="Phobius"/>
    </source>
</evidence>
<dbReference type="EMBL" id="DS268425">
    <property type="protein sequence ID" value="EFO92450.1"/>
    <property type="molecule type" value="Genomic_DNA"/>
</dbReference>
<dbReference type="HOGENOM" id="CLU_513119_0_0_1"/>
<evidence type="ECO:0000313" key="6">
    <source>
        <dbReference type="EMBL" id="EFO92450.1"/>
    </source>
</evidence>
<feature type="domain" description="Cortactin-binding protein-2 N-terminal" evidence="5">
    <location>
        <begin position="43"/>
        <end position="228"/>
    </location>
</feature>
<name>E3M502_CAERE</name>
<keyword evidence="4" id="KW-0472">Membrane</keyword>
<feature type="compositionally biased region" description="Low complexity" evidence="3">
    <location>
        <begin position="399"/>
        <end position="412"/>
    </location>
</feature>
<sequence>MPNLLEDNFDPTFQSTSKKLVLPPNRKNHAEYDNLNEEPRVNDFSSDELMKLLSFMEGEVQAREDVIDHLKKERTKILLSEAKYGKLNMNDPFAALRRDSAITDEQIDEEKIVQMYESQVDQLDKMMSVQKKSQRNAAVLLVALEKKQYKLVKKLESDREAKIRYAKQGDDLVAHLEKERNQLQQQIEFHIEEKRKAEIAKDKMEMTLGNEKKRHESIVLYLIQERKQMLLKMHELRVKAEQLMLQNQSDPNKPGPSNALNERELIEELKKEVTFLRSERESLTKTQKMMKNENMSLRETVRGQEVDLQMLRRNLTLTGAKMSIDKPGHQLPQLTPDVGSLVMANRGAKSVTTPRPPTAPPAARIPNSSTFPTEKSRLPRAPPPISTAPAPRMSIGNLPSSSSNPPRTMSSPVKKTPVMGVSSTSVRRPQSATTTTTSVITNTSAVMPLSPELEQLEAAIQSMNVVSSSPPAYSTAMAKRSSSLPREPNNNPPISSAPIRRSTMNGGMHSSTTGVVTTRIGMFLFSILIVAFTDFRSFIYLLRFEFLIITCIFPAGPSTTVASERKMSGTVKRNGILAKAFGSSK</sequence>
<keyword evidence="4" id="KW-1133">Transmembrane helix</keyword>
<feature type="region of interest" description="Disordered" evidence="3">
    <location>
        <begin position="471"/>
        <end position="510"/>
    </location>
</feature>
<dbReference type="PANTHER" id="PTHR23166">
    <property type="entry name" value="FILAMIN/GPBP-INTERACTING PROTEIN"/>
    <property type="match status" value="1"/>
</dbReference>
<dbReference type="eggNOG" id="KOG1103">
    <property type="taxonomic scope" value="Eukaryota"/>
</dbReference>
<dbReference type="Proteomes" id="UP000008281">
    <property type="component" value="Unassembled WGS sequence"/>
</dbReference>
<dbReference type="PANTHER" id="PTHR23166:SF5">
    <property type="entry name" value="CTTNBP2 N-TERMINAL-LIKE PROTEIN"/>
    <property type="match status" value="1"/>
</dbReference>
<keyword evidence="4" id="KW-0812">Transmembrane</keyword>
<keyword evidence="1 2" id="KW-0175">Coiled coil</keyword>
<evidence type="ECO:0000256" key="2">
    <source>
        <dbReference type="SAM" id="Coils"/>
    </source>
</evidence>
<dbReference type="OrthoDB" id="6021133at2759"/>
<dbReference type="AlphaFoldDB" id="E3M502"/>
<dbReference type="InterPro" id="IPR019131">
    <property type="entry name" value="Cortactin-binding_p2_N"/>
</dbReference>
<dbReference type="InParanoid" id="E3M502"/>
<feature type="region of interest" description="Disordered" evidence="3">
    <location>
        <begin position="348"/>
        <end position="436"/>
    </location>
</feature>
<feature type="coiled-coil region" evidence="2">
    <location>
        <begin position="166"/>
        <end position="200"/>
    </location>
</feature>
<organism evidence="7">
    <name type="scientific">Caenorhabditis remanei</name>
    <name type="common">Caenorhabditis vulgaris</name>
    <dbReference type="NCBI Taxonomy" id="31234"/>
    <lineage>
        <taxon>Eukaryota</taxon>
        <taxon>Metazoa</taxon>
        <taxon>Ecdysozoa</taxon>
        <taxon>Nematoda</taxon>
        <taxon>Chromadorea</taxon>
        <taxon>Rhabditida</taxon>
        <taxon>Rhabditina</taxon>
        <taxon>Rhabditomorpha</taxon>
        <taxon>Rhabditoidea</taxon>
        <taxon>Rhabditidae</taxon>
        <taxon>Peloderinae</taxon>
        <taxon>Caenorhabditis</taxon>
    </lineage>
</organism>
<dbReference type="OMA" id="NTHHPPV"/>
<dbReference type="InterPro" id="IPR050719">
    <property type="entry name" value="Cortactin-Actin_Reg"/>
</dbReference>
<gene>
    <name evidence="6" type="ORF">CRE_11018</name>
</gene>
<accession>E3M502</accession>
<evidence type="ECO:0000256" key="3">
    <source>
        <dbReference type="SAM" id="MobiDB-lite"/>
    </source>
</evidence>
<feature type="transmembrane region" description="Helical" evidence="4">
    <location>
        <begin position="520"/>
        <end position="542"/>
    </location>
</feature>
<proteinExistence type="predicted"/>
<dbReference type="Pfam" id="PF09727">
    <property type="entry name" value="CortBP2"/>
    <property type="match status" value="1"/>
</dbReference>
<evidence type="ECO:0000313" key="7">
    <source>
        <dbReference type="Proteomes" id="UP000008281"/>
    </source>
</evidence>
<evidence type="ECO:0000256" key="1">
    <source>
        <dbReference type="ARBA" id="ARBA00023054"/>
    </source>
</evidence>